<dbReference type="Proteomes" id="UP000629098">
    <property type="component" value="Unassembled WGS sequence"/>
</dbReference>
<dbReference type="PANTHER" id="PTHR42913:SF3">
    <property type="entry name" value="64 KDA MITOCHONDRIAL NADH DEHYDROGENASE (EUROFUNG)"/>
    <property type="match status" value="1"/>
</dbReference>
<gene>
    <name evidence="9" type="ORF">ICL16_20200</name>
</gene>
<dbReference type="PANTHER" id="PTHR42913">
    <property type="entry name" value="APOPTOSIS-INDUCING FACTOR 1"/>
    <property type="match status" value="1"/>
</dbReference>
<dbReference type="PRINTS" id="PR00411">
    <property type="entry name" value="PNDRDTASEI"/>
</dbReference>
<comment type="caution">
    <text evidence="9">The sequence shown here is derived from an EMBL/GenBank/DDBJ whole genome shotgun (WGS) entry which is preliminary data.</text>
</comment>
<dbReference type="SUPFAM" id="SSF51905">
    <property type="entry name" value="FAD/NAD(P)-binding domain"/>
    <property type="match status" value="1"/>
</dbReference>
<dbReference type="GO" id="GO:0003955">
    <property type="term" value="F:NAD(P)H dehydrogenase (quinone) activity"/>
    <property type="evidence" value="ECO:0007669"/>
    <property type="project" value="TreeGrafter"/>
</dbReference>
<evidence type="ECO:0000256" key="4">
    <source>
        <dbReference type="ARBA" id="ARBA00022827"/>
    </source>
</evidence>
<evidence type="ECO:0000259" key="7">
    <source>
        <dbReference type="Pfam" id="PF07992"/>
    </source>
</evidence>
<comment type="cofactor">
    <cofactor evidence="1">
        <name>FAD</name>
        <dbReference type="ChEBI" id="CHEBI:57692"/>
    </cofactor>
</comment>
<proteinExistence type="inferred from homology"/>
<feature type="transmembrane region" description="Helical" evidence="6">
    <location>
        <begin position="364"/>
        <end position="383"/>
    </location>
</feature>
<keyword evidence="6" id="KW-0812">Transmembrane</keyword>
<dbReference type="EMBL" id="JACXAE010000069">
    <property type="protein sequence ID" value="MBD2774329.1"/>
    <property type="molecule type" value="Genomic_DNA"/>
</dbReference>
<reference evidence="9" key="1">
    <citation type="submission" date="2020-09" db="EMBL/GenBank/DDBJ databases">
        <title>Iningainema tapete sp. nov. (Scytonemataceae, Cyanobacteria) from greenhouses in central Florida (USA) produces two types of nodularin with biosynthetic potential for microcystin-LR and anabaenopeptins.</title>
        <authorList>
            <person name="Berthold D.E."/>
            <person name="Lefler F.W."/>
            <person name="Huang I.-S."/>
            <person name="Abdulla H."/>
            <person name="Zimba P.V."/>
            <person name="Laughinghouse H.D. IV."/>
        </authorList>
    </citation>
    <scope>NUCLEOTIDE SEQUENCE</scope>
    <source>
        <strain evidence="9">BLCCT55</strain>
    </source>
</reference>
<keyword evidence="10" id="KW-1185">Reference proteome</keyword>
<dbReference type="AlphaFoldDB" id="A0A8J7C6H4"/>
<comment type="similarity">
    <text evidence="2">Belongs to the NADH dehydrogenase family.</text>
</comment>
<feature type="domain" description="FAD/NAD(P)-binding" evidence="7">
    <location>
        <begin position="6"/>
        <end position="322"/>
    </location>
</feature>
<evidence type="ECO:0000313" key="9">
    <source>
        <dbReference type="EMBL" id="MBD2774329.1"/>
    </source>
</evidence>
<evidence type="ECO:0000256" key="6">
    <source>
        <dbReference type="SAM" id="Phobius"/>
    </source>
</evidence>
<evidence type="ECO:0000259" key="8">
    <source>
        <dbReference type="Pfam" id="PF22366"/>
    </source>
</evidence>
<organism evidence="9 10">
    <name type="scientific">Iningainema tapete BLCC-T55</name>
    <dbReference type="NCBI Taxonomy" id="2748662"/>
    <lineage>
        <taxon>Bacteria</taxon>
        <taxon>Bacillati</taxon>
        <taxon>Cyanobacteriota</taxon>
        <taxon>Cyanophyceae</taxon>
        <taxon>Nostocales</taxon>
        <taxon>Scytonemataceae</taxon>
        <taxon>Iningainema tapete</taxon>
    </lineage>
</organism>
<evidence type="ECO:0000256" key="5">
    <source>
        <dbReference type="ARBA" id="ARBA00023002"/>
    </source>
</evidence>
<feature type="domain" description="External alternative NADH-ubiquinone oxidoreductase-like C-terminal" evidence="8">
    <location>
        <begin position="346"/>
        <end position="402"/>
    </location>
</feature>
<dbReference type="PRINTS" id="PR00368">
    <property type="entry name" value="FADPNR"/>
</dbReference>
<dbReference type="InterPro" id="IPR023753">
    <property type="entry name" value="FAD/NAD-binding_dom"/>
</dbReference>
<dbReference type="Gene3D" id="3.50.50.100">
    <property type="match status" value="1"/>
</dbReference>
<name>A0A8J7C6H4_9CYAN</name>
<dbReference type="Pfam" id="PF22366">
    <property type="entry name" value="NDH2_C"/>
    <property type="match status" value="1"/>
</dbReference>
<keyword evidence="6" id="KW-0472">Membrane</keyword>
<evidence type="ECO:0000256" key="2">
    <source>
        <dbReference type="ARBA" id="ARBA00005272"/>
    </source>
</evidence>
<evidence type="ECO:0000256" key="3">
    <source>
        <dbReference type="ARBA" id="ARBA00022630"/>
    </source>
</evidence>
<sequence length="415" mass="45999">MHKRPQVVVVGAGFGGLWTVRALAGSPVDVLLVDRNNYHTFSPMLYQVAAAQVGPEQITYPVRSILRKIRNADFLMAEVKHVDFTNRVVETDGSEIPYNFLVLSTGSITQFLNIPGSAEYAFPLDNLEQALALRNQIFNCFEQAAYETDPKRRQQLLTFVIVGGGPTGVEMAGALLELIRALRQDYPTIDTRLARVLLLHSGNNLLPGMVPPHLQRYTLKRLQKMGVEVHLEAKAGAIAPDAVYLQDGKIIPTATAIWAVGVQADPIVEQWGLPTTAKSKVTVRTTLQLSEYPEVYVIGDLAAVQKDGTPIPMVAPAAIQQGTVAGRNIQRQLVGKNPVTFNYWNKGTIAMIGRNAAAAQVGKLTFTGFLAWISWLGVHLFYLPGFRNRLIVFFDWVRDYFFHVRSVRLILRTPP</sequence>
<evidence type="ECO:0000313" key="10">
    <source>
        <dbReference type="Proteomes" id="UP000629098"/>
    </source>
</evidence>
<dbReference type="InterPro" id="IPR051169">
    <property type="entry name" value="NADH-Q_oxidoreductase"/>
</dbReference>
<protein>
    <submittedName>
        <fullName evidence="9">NAD(P)/FAD-dependent oxidoreductase</fullName>
    </submittedName>
</protein>
<keyword evidence="6" id="KW-1133">Transmembrane helix</keyword>
<dbReference type="GO" id="GO:0019646">
    <property type="term" value="P:aerobic electron transport chain"/>
    <property type="evidence" value="ECO:0007669"/>
    <property type="project" value="TreeGrafter"/>
</dbReference>
<accession>A0A8J7C6H4</accession>
<dbReference type="RefSeq" id="WP_190831191.1">
    <property type="nucleotide sequence ID" value="NZ_CAWPPI010000069.1"/>
</dbReference>
<dbReference type="InterPro" id="IPR036188">
    <property type="entry name" value="FAD/NAD-bd_sf"/>
</dbReference>
<dbReference type="Pfam" id="PF07992">
    <property type="entry name" value="Pyr_redox_2"/>
    <property type="match status" value="1"/>
</dbReference>
<evidence type="ECO:0000256" key="1">
    <source>
        <dbReference type="ARBA" id="ARBA00001974"/>
    </source>
</evidence>
<keyword evidence="3" id="KW-0285">Flavoprotein</keyword>
<keyword evidence="5" id="KW-0560">Oxidoreductase</keyword>
<keyword evidence="4" id="KW-0274">FAD</keyword>
<dbReference type="InterPro" id="IPR054585">
    <property type="entry name" value="NDH2-like_C"/>
</dbReference>